<feature type="compositionally biased region" description="Polar residues" evidence="1">
    <location>
        <begin position="1"/>
        <end position="10"/>
    </location>
</feature>
<dbReference type="EMBL" id="HE573025">
    <property type="protein sequence ID" value="CCC50351.1"/>
    <property type="molecule type" value="Genomic_DNA"/>
</dbReference>
<sequence length="57" mass="6434">MPSNNNNTSTKNHRDEDYVPPKDKAEVLAEMYEDSHHDRAGSNKSAPSHQSKPKSVR</sequence>
<gene>
    <name evidence="2" type="ORF">TVY486_0901740</name>
</gene>
<feature type="compositionally biased region" description="Basic and acidic residues" evidence="1">
    <location>
        <begin position="12"/>
        <end position="41"/>
    </location>
</feature>
<dbReference type="AlphaFoldDB" id="G0U248"/>
<accession>G0U248</accession>
<reference evidence="2" key="1">
    <citation type="journal article" date="2012" name="Proc. Natl. Acad. Sci. U.S.A.">
        <title>Antigenic diversity is generated by distinct evolutionary mechanisms in African trypanosome species.</title>
        <authorList>
            <person name="Jackson A.P."/>
            <person name="Berry A."/>
            <person name="Aslett M."/>
            <person name="Allison H.C."/>
            <person name="Burton P."/>
            <person name="Vavrova-Anderson J."/>
            <person name="Brown R."/>
            <person name="Browne H."/>
            <person name="Corton N."/>
            <person name="Hauser H."/>
            <person name="Gamble J."/>
            <person name="Gilderthorp R."/>
            <person name="Marcello L."/>
            <person name="McQuillan J."/>
            <person name="Otto T.D."/>
            <person name="Quail M.A."/>
            <person name="Sanders M.J."/>
            <person name="van Tonder A."/>
            <person name="Ginger M.L."/>
            <person name="Field M.C."/>
            <person name="Barry J.D."/>
            <person name="Hertz-Fowler C."/>
            <person name="Berriman M."/>
        </authorList>
    </citation>
    <scope>NUCLEOTIDE SEQUENCE</scope>
    <source>
        <strain evidence="2">Y486</strain>
    </source>
</reference>
<organism evidence="2">
    <name type="scientific">Trypanosoma vivax (strain Y486)</name>
    <dbReference type="NCBI Taxonomy" id="1055687"/>
    <lineage>
        <taxon>Eukaryota</taxon>
        <taxon>Discoba</taxon>
        <taxon>Euglenozoa</taxon>
        <taxon>Kinetoplastea</taxon>
        <taxon>Metakinetoplastina</taxon>
        <taxon>Trypanosomatida</taxon>
        <taxon>Trypanosomatidae</taxon>
        <taxon>Trypanosoma</taxon>
        <taxon>Duttonella</taxon>
    </lineage>
</organism>
<protein>
    <submittedName>
        <fullName evidence="2">Uncharacterized protein</fullName>
    </submittedName>
</protein>
<evidence type="ECO:0000313" key="2">
    <source>
        <dbReference type="EMBL" id="CCC50351.1"/>
    </source>
</evidence>
<dbReference type="VEuPathDB" id="TriTrypDB:TvY486_0901740"/>
<feature type="region of interest" description="Disordered" evidence="1">
    <location>
        <begin position="1"/>
        <end position="57"/>
    </location>
</feature>
<name>G0U248_TRYVY</name>
<proteinExistence type="predicted"/>
<evidence type="ECO:0000256" key="1">
    <source>
        <dbReference type="SAM" id="MobiDB-lite"/>
    </source>
</evidence>